<keyword evidence="1" id="KW-0812">Transmembrane</keyword>
<gene>
    <name evidence="2" type="ORF">CDA63_09915</name>
</gene>
<dbReference type="Proteomes" id="UP000197277">
    <property type="component" value="Unassembled WGS sequence"/>
</dbReference>
<keyword evidence="1" id="KW-0472">Membrane</keyword>
<proteinExistence type="predicted"/>
<organism evidence="2 3">
    <name type="scientific">Hymenobacter amundsenii</name>
    <dbReference type="NCBI Taxonomy" id="2006685"/>
    <lineage>
        <taxon>Bacteria</taxon>
        <taxon>Pseudomonadati</taxon>
        <taxon>Bacteroidota</taxon>
        <taxon>Cytophagia</taxon>
        <taxon>Cytophagales</taxon>
        <taxon>Hymenobacteraceae</taxon>
        <taxon>Hymenobacter</taxon>
    </lineage>
</organism>
<sequence length="87" mass="9840">MKRHKLNEAAIMAAVEKSMAHKAKYFFCSTKILIAPFAPVAVGAVGILFLSNYQFDNFHFSQQNVFFCLRSTITNKLNFGIYQADTI</sequence>
<keyword evidence="3" id="KW-1185">Reference proteome</keyword>
<feature type="transmembrane region" description="Helical" evidence="1">
    <location>
        <begin position="32"/>
        <end position="51"/>
    </location>
</feature>
<evidence type="ECO:0000256" key="1">
    <source>
        <dbReference type="SAM" id="Phobius"/>
    </source>
</evidence>
<dbReference type="AlphaFoldDB" id="A0A2D0AG40"/>
<dbReference type="EMBL" id="NIRR01000013">
    <property type="protein sequence ID" value="OWP63329.1"/>
    <property type="molecule type" value="Genomic_DNA"/>
</dbReference>
<keyword evidence="1" id="KW-1133">Transmembrane helix</keyword>
<reference evidence="2 3" key="1">
    <citation type="submission" date="2017-06" db="EMBL/GenBank/DDBJ databases">
        <title>Hymenobacter amundsenii sp. nov. isolated from regoliths in Antarctica.</title>
        <authorList>
            <person name="Sedlacek I."/>
            <person name="Kralova S."/>
            <person name="Pantucek R."/>
            <person name="Svec P."/>
            <person name="Holochova P."/>
            <person name="Stankova E."/>
            <person name="Vrbovska V."/>
            <person name="Busse H.-J."/>
        </authorList>
    </citation>
    <scope>NUCLEOTIDE SEQUENCE [LARGE SCALE GENOMIC DNA]</scope>
    <source>
        <strain evidence="2 3">CCM 8682</strain>
    </source>
</reference>
<name>A0A2D0AG40_9BACT</name>
<comment type="caution">
    <text evidence="2">The sequence shown here is derived from an EMBL/GenBank/DDBJ whole genome shotgun (WGS) entry which is preliminary data.</text>
</comment>
<accession>A0A2D0AG40</accession>
<evidence type="ECO:0000313" key="3">
    <source>
        <dbReference type="Proteomes" id="UP000197277"/>
    </source>
</evidence>
<evidence type="ECO:0000313" key="2">
    <source>
        <dbReference type="EMBL" id="OWP63329.1"/>
    </source>
</evidence>
<protein>
    <submittedName>
        <fullName evidence="2">Uncharacterized protein</fullName>
    </submittedName>
</protein>